<dbReference type="InterPro" id="IPR044843">
    <property type="entry name" value="Trans_IPPS_bact-type"/>
</dbReference>
<dbReference type="CDD" id="cd00683">
    <property type="entry name" value="Trans_IPPS_HH"/>
    <property type="match status" value="1"/>
</dbReference>
<sequence>MTGRRDLDAAGITDPALRAGYELCRRLNARHGKTYFLATLLLPPQKRPYVHALYGFARHADDLVDDLSPGLASDAGRARRFTAWSEQFLTDLEWGATSDPVTRAVLDTIARWQIPTGYFADFVDSMRMDLTVDSYRTYAELDRYMWGSAAVVGLQMLPILGRADTEVRWDVLEQHAIALGTAFQLTNFLRDVGEDLRRGRVYLPQESLDAFGVNRDRLERGRVDESIRNLLAAEIERARRLYRAADPGIDLVHPSSRDCLRTARTLYSEILDEIERRDYDVFHGRVAVGLPRRAQVALSGARGAWASRRAGPTTPTGSAS</sequence>
<evidence type="ECO:0000313" key="3">
    <source>
        <dbReference type="EMBL" id="WAX57935.1"/>
    </source>
</evidence>
<accession>A0ABY7K172</accession>
<keyword evidence="4" id="KW-1185">Reference proteome</keyword>
<dbReference type="SUPFAM" id="SSF48576">
    <property type="entry name" value="Terpenoid synthases"/>
    <property type="match status" value="1"/>
</dbReference>
<evidence type="ECO:0000256" key="1">
    <source>
        <dbReference type="ARBA" id="ARBA00004684"/>
    </source>
</evidence>
<protein>
    <submittedName>
        <fullName evidence="3">Phytoene/squalene synthase family protein</fullName>
    </submittedName>
</protein>
<gene>
    <name evidence="3" type="ORF">M6B22_04005</name>
</gene>
<dbReference type="PROSITE" id="PS01044">
    <property type="entry name" value="SQUALEN_PHYTOEN_SYN_1"/>
    <property type="match status" value="1"/>
</dbReference>
<evidence type="ECO:0000256" key="2">
    <source>
        <dbReference type="ARBA" id="ARBA00022679"/>
    </source>
</evidence>
<name>A0ABY7K172_9ACTN</name>
<dbReference type="InterPro" id="IPR033904">
    <property type="entry name" value="Trans_IPPS_HH"/>
</dbReference>
<dbReference type="Proteomes" id="UP001164693">
    <property type="component" value="Chromosome"/>
</dbReference>
<dbReference type="EMBL" id="CP097463">
    <property type="protein sequence ID" value="WAX57935.1"/>
    <property type="molecule type" value="Genomic_DNA"/>
</dbReference>
<dbReference type="InterPro" id="IPR002060">
    <property type="entry name" value="Squ/phyt_synthse"/>
</dbReference>
<keyword evidence="2" id="KW-0808">Transferase</keyword>
<dbReference type="SFLD" id="SFLDS00005">
    <property type="entry name" value="Isoprenoid_Synthase_Type_I"/>
    <property type="match status" value="1"/>
</dbReference>
<comment type="pathway">
    <text evidence="1">Carotenoid biosynthesis; phytoene biosynthesis.</text>
</comment>
<dbReference type="PROSITE" id="PS01045">
    <property type="entry name" value="SQUALEN_PHYTOEN_SYN_2"/>
    <property type="match status" value="1"/>
</dbReference>
<dbReference type="RefSeq" id="WP_269444484.1">
    <property type="nucleotide sequence ID" value="NZ_CP097463.1"/>
</dbReference>
<reference evidence="3" key="1">
    <citation type="submission" date="2022-05" db="EMBL/GenBank/DDBJ databases">
        <title>Jatrophihabitans sp. SB3-54 whole genome sequence.</title>
        <authorList>
            <person name="Suh M.K."/>
            <person name="Eom M.K."/>
            <person name="Kim J.S."/>
            <person name="Kim H.S."/>
            <person name="Do H.E."/>
            <person name="Shin Y.K."/>
            <person name="Lee J.-S."/>
        </authorList>
    </citation>
    <scope>NUCLEOTIDE SEQUENCE</scope>
    <source>
        <strain evidence="3">SB3-54</strain>
    </source>
</reference>
<dbReference type="InterPro" id="IPR019845">
    <property type="entry name" value="Squalene/phytoene_synthase_CS"/>
</dbReference>
<dbReference type="Pfam" id="PF00494">
    <property type="entry name" value="SQS_PSY"/>
    <property type="match status" value="1"/>
</dbReference>
<dbReference type="Gene3D" id="1.10.600.10">
    <property type="entry name" value="Farnesyl Diphosphate Synthase"/>
    <property type="match status" value="1"/>
</dbReference>
<organism evidence="3 4">
    <name type="scientific">Jatrophihabitans cynanchi</name>
    <dbReference type="NCBI Taxonomy" id="2944128"/>
    <lineage>
        <taxon>Bacteria</taxon>
        <taxon>Bacillati</taxon>
        <taxon>Actinomycetota</taxon>
        <taxon>Actinomycetes</taxon>
        <taxon>Jatrophihabitantales</taxon>
        <taxon>Jatrophihabitantaceae</taxon>
        <taxon>Jatrophihabitans</taxon>
    </lineage>
</organism>
<evidence type="ECO:0000313" key="4">
    <source>
        <dbReference type="Proteomes" id="UP001164693"/>
    </source>
</evidence>
<dbReference type="InterPro" id="IPR008949">
    <property type="entry name" value="Isoprenoid_synthase_dom_sf"/>
</dbReference>
<dbReference type="SFLD" id="SFLDG01212">
    <property type="entry name" value="Phytoene_synthase_like"/>
    <property type="match status" value="1"/>
</dbReference>
<dbReference type="PANTHER" id="PTHR31480">
    <property type="entry name" value="BIFUNCTIONAL LYCOPENE CYCLASE/PHYTOENE SYNTHASE"/>
    <property type="match status" value="1"/>
</dbReference>
<proteinExistence type="predicted"/>
<dbReference type="SFLD" id="SFLDG01018">
    <property type="entry name" value="Squalene/Phytoene_Synthase_Lik"/>
    <property type="match status" value="1"/>
</dbReference>